<dbReference type="Proteomes" id="UP000217561">
    <property type="component" value="Unassembled WGS sequence"/>
</dbReference>
<name>A0ABX4HWN1_9BACI</name>
<keyword evidence="3" id="KW-1185">Reference proteome</keyword>
<keyword evidence="1" id="KW-0812">Transmembrane</keyword>
<proteinExistence type="predicted"/>
<evidence type="ECO:0000313" key="3">
    <source>
        <dbReference type="Proteomes" id="UP000217561"/>
    </source>
</evidence>
<dbReference type="EMBL" id="NSGH01000001">
    <property type="protein sequence ID" value="PBB06896.1"/>
    <property type="molecule type" value="Genomic_DNA"/>
</dbReference>
<keyword evidence="1" id="KW-0472">Membrane</keyword>
<sequence>MEKKTKNIIGPTLFALVIVGMIIGMYFLGIVGLFEILGVQYQSSWSLLLFVISIFILGLPIDLVSGAMADLSVEKVRGKTSVFVVRFLFGFATNWIAIYIVDVFMSSVELALGTRLVISLMLTLFEMVVGAEEINEKKK</sequence>
<reference evidence="2 3" key="1">
    <citation type="submission" date="2017-08" db="EMBL/GenBank/DDBJ databases">
        <title>Salimicrobium alkalisoli sp. nov., isolated from saline alkaline soil.</title>
        <authorList>
            <person name="Zhang G."/>
            <person name="Xiong Q."/>
        </authorList>
    </citation>
    <scope>NUCLEOTIDE SEQUENCE [LARGE SCALE GENOMIC DNA]</scope>
    <source>
        <strain evidence="2 3">WN024</strain>
    </source>
</reference>
<evidence type="ECO:0000256" key="1">
    <source>
        <dbReference type="SAM" id="Phobius"/>
    </source>
</evidence>
<keyword evidence="1" id="KW-1133">Transmembrane helix</keyword>
<gene>
    <name evidence="2" type="ORF">CKW00_00095</name>
</gene>
<dbReference type="RefSeq" id="WP_008592124.1">
    <property type="nucleotide sequence ID" value="NZ_NSGH01000001.1"/>
</dbReference>
<feature type="transmembrane region" description="Helical" evidence="1">
    <location>
        <begin position="83"/>
        <end position="104"/>
    </location>
</feature>
<organism evidence="2 3">
    <name type="scientific">Salimicrobium humidisoli</name>
    <dbReference type="NCBI Taxonomy" id="2029857"/>
    <lineage>
        <taxon>Bacteria</taxon>
        <taxon>Bacillati</taxon>
        <taxon>Bacillota</taxon>
        <taxon>Bacilli</taxon>
        <taxon>Bacillales</taxon>
        <taxon>Bacillaceae</taxon>
        <taxon>Salimicrobium</taxon>
    </lineage>
</organism>
<accession>A0ABX4HWN1</accession>
<protein>
    <recommendedName>
        <fullName evidence="4">Regulatory protein YrvL</fullName>
    </recommendedName>
</protein>
<evidence type="ECO:0000313" key="2">
    <source>
        <dbReference type="EMBL" id="PBB06896.1"/>
    </source>
</evidence>
<feature type="transmembrane region" description="Helical" evidence="1">
    <location>
        <begin position="12"/>
        <end position="34"/>
    </location>
</feature>
<comment type="caution">
    <text evidence="2">The sequence shown here is derived from an EMBL/GenBank/DDBJ whole genome shotgun (WGS) entry which is preliminary data.</text>
</comment>
<dbReference type="InterPro" id="IPR025912">
    <property type="entry name" value="YrvL"/>
</dbReference>
<feature type="transmembrane region" description="Helical" evidence="1">
    <location>
        <begin position="46"/>
        <end position="71"/>
    </location>
</feature>
<evidence type="ECO:0008006" key="4">
    <source>
        <dbReference type="Google" id="ProtNLM"/>
    </source>
</evidence>
<feature type="transmembrane region" description="Helical" evidence="1">
    <location>
        <begin position="110"/>
        <end position="129"/>
    </location>
</feature>
<dbReference type="Pfam" id="PF14184">
    <property type="entry name" value="YrvL"/>
    <property type="match status" value="1"/>
</dbReference>